<dbReference type="Proteomes" id="UP000268093">
    <property type="component" value="Unassembled WGS sequence"/>
</dbReference>
<protein>
    <submittedName>
        <fullName evidence="1">Uncharacterized protein</fullName>
    </submittedName>
</protein>
<sequence>MVDLRANLHRLGKRRSTGGKNHELLHSQLVTSMGTTVDDVEGRNWENVRFLAAGKIRDMGIERNTLLGGPSLDHGERNTENCIGTQFVLIDSAIKIDQELVNCLLISHVEVGSDNCRGDMLVDILDGLQDA</sequence>
<dbReference type="EMBL" id="RBNI01017084">
    <property type="protein sequence ID" value="RUP06152.1"/>
    <property type="molecule type" value="Genomic_DNA"/>
</dbReference>
<name>A0A433ATU6_9FUNG</name>
<comment type="caution">
    <text evidence="1">The sequence shown here is derived from an EMBL/GenBank/DDBJ whole genome shotgun (WGS) entry which is preliminary data.</text>
</comment>
<evidence type="ECO:0000313" key="1">
    <source>
        <dbReference type="EMBL" id="RUP06152.1"/>
    </source>
</evidence>
<keyword evidence="2" id="KW-1185">Reference proteome</keyword>
<accession>A0A433ATU6</accession>
<evidence type="ECO:0000313" key="2">
    <source>
        <dbReference type="Proteomes" id="UP000268093"/>
    </source>
</evidence>
<dbReference type="AntiFam" id="ANF00127">
    <property type="entry name" value="Shadow ORF (opposite eno)"/>
</dbReference>
<dbReference type="AlphaFoldDB" id="A0A433ATU6"/>
<gene>
    <name evidence="1" type="ORF">BC936DRAFT_140461</name>
</gene>
<reference evidence="1 2" key="1">
    <citation type="journal article" date="2018" name="New Phytol.">
        <title>Phylogenomics of Endogonaceae and evolution of mycorrhizas within Mucoromycota.</title>
        <authorList>
            <person name="Chang Y."/>
            <person name="Desiro A."/>
            <person name="Na H."/>
            <person name="Sandor L."/>
            <person name="Lipzen A."/>
            <person name="Clum A."/>
            <person name="Barry K."/>
            <person name="Grigoriev I.V."/>
            <person name="Martin F.M."/>
            <person name="Stajich J.E."/>
            <person name="Smith M.E."/>
            <person name="Bonito G."/>
            <person name="Spatafora J.W."/>
        </authorList>
    </citation>
    <scope>NUCLEOTIDE SEQUENCE [LARGE SCALE GENOMIC DNA]</scope>
    <source>
        <strain evidence="1 2">GMNB39</strain>
    </source>
</reference>
<proteinExistence type="predicted"/>
<organism evidence="1 2">
    <name type="scientific">Jimgerdemannia flammicorona</name>
    <dbReference type="NCBI Taxonomy" id="994334"/>
    <lineage>
        <taxon>Eukaryota</taxon>
        <taxon>Fungi</taxon>
        <taxon>Fungi incertae sedis</taxon>
        <taxon>Mucoromycota</taxon>
        <taxon>Mucoromycotina</taxon>
        <taxon>Endogonomycetes</taxon>
        <taxon>Endogonales</taxon>
        <taxon>Endogonaceae</taxon>
        <taxon>Jimgerdemannia</taxon>
    </lineage>
</organism>